<accession>A0AAV5ILC0</accession>
<keyword evidence="2" id="KW-1185">Reference proteome</keyword>
<sequence>MQESETRWKSMLDTLEAEANDKLLRTRSCSCSCGQQCKTDAIETEDLQINSELAQIRNERDNLKKQETVFKKILTGMDAKIRFYYYERKEAGWISFGKNVLEATMTLFCARGGTLLATKAH</sequence>
<protein>
    <submittedName>
        <fullName evidence="1">Uncharacterized protein</fullName>
    </submittedName>
</protein>
<gene>
    <name evidence="1" type="ORF">SLEP1_g12703</name>
</gene>
<comment type="caution">
    <text evidence="1">The sequence shown here is derived from an EMBL/GenBank/DDBJ whole genome shotgun (WGS) entry which is preliminary data.</text>
</comment>
<dbReference type="AlphaFoldDB" id="A0AAV5ILC0"/>
<evidence type="ECO:0000313" key="2">
    <source>
        <dbReference type="Proteomes" id="UP001054252"/>
    </source>
</evidence>
<organism evidence="1 2">
    <name type="scientific">Rubroshorea leprosula</name>
    <dbReference type="NCBI Taxonomy" id="152421"/>
    <lineage>
        <taxon>Eukaryota</taxon>
        <taxon>Viridiplantae</taxon>
        <taxon>Streptophyta</taxon>
        <taxon>Embryophyta</taxon>
        <taxon>Tracheophyta</taxon>
        <taxon>Spermatophyta</taxon>
        <taxon>Magnoliopsida</taxon>
        <taxon>eudicotyledons</taxon>
        <taxon>Gunneridae</taxon>
        <taxon>Pentapetalae</taxon>
        <taxon>rosids</taxon>
        <taxon>malvids</taxon>
        <taxon>Malvales</taxon>
        <taxon>Dipterocarpaceae</taxon>
        <taxon>Rubroshorea</taxon>
    </lineage>
</organism>
<evidence type="ECO:0000313" key="1">
    <source>
        <dbReference type="EMBL" id="GKU99927.1"/>
    </source>
</evidence>
<dbReference type="EMBL" id="BPVZ01000015">
    <property type="protein sequence ID" value="GKU99927.1"/>
    <property type="molecule type" value="Genomic_DNA"/>
</dbReference>
<reference evidence="1 2" key="1">
    <citation type="journal article" date="2021" name="Commun. Biol.">
        <title>The genome of Shorea leprosula (Dipterocarpaceae) highlights the ecological relevance of drought in aseasonal tropical rainforests.</title>
        <authorList>
            <person name="Ng K.K.S."/>
            <person name="Kobayashi M.J."/>
            <person name="Fawcett J.A."/>
            <person name="Hatakeyama M."/>
            <person name="Paape T."/>
            <person name="Ng C.H."/>
            <person name="Ang C.C."/>
            <person name="Tnah L.H."/>
            <person name="Lee C.T."/>
            <person name="Nishiyama T."/>
            <person name="Sese J."/>
            <person name="O'Brien M.J."/>
            <person name="Copetti D."/>
            <person name="Mohd Noor M.I."/>
            <person name="Ong R.C."/>
            <person name="Putra M."/>
            <person name="Sireger I.Z."/>
            <person name="Indrioko S."/>
            <person name="Kosugi Y."/>
            <person name="Izuno A."/>
            <person name="Isagi Y."/>
            <person name="Lee S.L."/>
            <person name="Shimizu K.K."/>
        </authorList>
    </citation>
    <scope>NUCLEOTIDE SEQUENCE [LARGE SCALE GENOMIC DNA]</scope>
    <source>
        <strain evidence="1">214</strain>
    </source>
</reference>
<dbReference type="Proteomes" id="UP001054252">
    <property type="component" value="Unassembled WGS sequence"/>
</dbReference>
<name>A0AAV5ILC0_9ROSI</name>
<proteinExistence type="predicted"/>